<evidence type="ECO:0000313" key="1">
    <source>
        <dbReference type="EMBL" id="TDQ37463.1"/>
    </source>
</evidence>
<dbReference type="AlphaFoldDB" id="A0A4R6TYQ4"/>
<dbReference type="EMBL" id="SNYJ01000013">
    <property type="protein sequence ID" value="TDQ37463.1"/>
    <property type="molecule type" value="Genomic_DNA"/>
</dbReference>
<keyword evidence="2" id="KW-1185">Reference proteome</keyword>
<sequence>MFLKALGRKLILPIDNQKLFSFFNETYVTAGESHIFPDHSSTLLLLVNSTFAPYIWLIRLGRVLKLAKRHLSPPFRPLLRSFSLTYVRYACEKAPCLERKFGNFCSLLSSQTRPRYNWVNLKFIVGVAFYTSCHTLTFTLKGTSASSIRKDLIVFSLLLVI</sequence>
<organism evidence="1 2">
    <name type="scientific">Aureibacillus halotolerans</name>
    <dbReference type="NCBI Taxonomy" id="1508390"/>
    <lineage>
        <taxon>Bacteria</taxon>
        <taxon>Bacillati</taxon>
        <taxon>Bacillota</taxon>
        <taxon>Bacilli</taxon>
        <taxon>Bacillales</taxon>
        <taxon>Bacillaceae</taxon>
        <taxon>Aureibacillus</taxon>
    </lineage>
</organism>
<accession>A0A4R6TYQ4</accession>
<protein>
    <submittedName>
        <fullName evidence="1">Uncharacterized protein</fullName>
    </submittedName>
</protein>
<proteinExistence type="predicted"/>
<comment type="caution">
    <text evidence="1">The sequence shown here is derived from an EMBL/GenBank/DDBJ whole genome shotgun (WGS) entry which is preliminary data.</text>
</comment>
<evidence type="ECO:0000313" key="2">
    <source>
        <dbReference type="Proteomes" id="UP000295632"/>
    </source>
</evidence>
<dbReference type="Proteomes" id="UP000295632">
    <property type="component" value="Unassembled WGS sequence"/>
</dbReference>
<reference evidence="1 2" key="1">
    <citation type="submission" date="2019-03" db="EMBL/GenBank/DDBJ databases">
        <title>Genomic Encyclopedia of Type Strains, Phase IV (KMG-IV): sequencing the most valuable type-strain genomes for metagenomic binning, comparative biology and taxonomic classification.</title>
        <authorList>
            <person name="Goeker M."/>
        </authorList>
    </citation>
    <scope>NUCLEOTIDE SEQUENCE [LARGE SCALE GENOMIC DNA]</scope>
    <source>
        <strain evidence="1 2">DSM 28697</strain>
    </source>
</reference>
<gene>
    <name evidence="1" type="ORF">EV213_11398</name>
</gene>
<name>A0A4R6TYQ4_9BACI</name>